<organism evidence="1 2">
    <name type="scientific">Paenibacillus macerans</name>
    <name type="common">Bacillus macerans</name>
    <dbReference type="NCBI Taxonomy" id="44252"/>
    <lineage>
        <taxon>Bacteria</taxon>
        <taxon>Bacillati</taxon>
        <taxon>Bacillota</taxon>
        <taxon>Bacilli</taxon>
        <taxon>Bacillales</taxon>
        <taxon>Paenibacillaceae</taxon>
        <taxon>Paenibacillus</taxon>
    </lineage>
</organism>
<name>A0A090ZD64_PAEMA</name>
<reference evidence="1 2" key="1">
    <citation type="submission" date="2014-04" db="EMBL/GenBank/DDBJ databases">
        <authorList>
            <person name="Bishop-Lilly K.A."/>
            <person name="Broomall S.M."/>
            <person name="Chain P.S."/>
            <person name="Chertkov O."/>
            <person name="Coyne S.R."/>
            <person name="Daligault H.E."/>
            <person name="Davenport K.W."/>
            <person name="Erkkila T."/>
            <person name="Frey K.G."/>
            <person name="Gibbons H.S."/>
            <person name="Gu W."/>
            <person name="Jaissle J."/>
            <person name="Johnson S.L."/>
            <person name="Koroleva G.I."/>
            <person name="Ladner J.T."/>
            <person name="Lo C.-C."/>
            <person name="Minogue T.D."/>
            <person name="Munk C."/>
            <person name="Palacios G.F."/>
            <person name="Redden C.L."/>
            <person name="Rosenzweig C.N."/>
            <person name="Scholz M.B."/>
            <person name="Teshima H."/>
            <person name="Xu Y."/>
        </authorList>
    </citation>
    <scope>NUCLEOTIDE SEQUENCE [LARGE SCALE GENOMIC DNA]</scope>
    <source>
        <strain evidence="1 2">8244</strain>
    </source>
</reference>
<dbReference type="GeneID" id="77007601"/>
<comment type="caution">
    <text evidence="1">The sequence shown here is derived from an EMBL/GenBank/DDBJ whole genome shotgun (WGS) entry which is preliminary data.</text>
</comment>
<sequence>MGFTVVFWSPVSGQAGTTSNLIAAAALLGLEYSSRLLLLGHLQSEYAAIERSFYPRRGWMSKADTPPDAGIDSLLRLLQNRKLEPNRLRDYTLPLLADRLDILPGSNKPDASFVSAAQEWLAPLLELTRRAYDLVLLDGGSGNLSAWTQALLRQADLLVVCLPQNALKLEQVFPLVEAQLQPDRKHLLVFGQYDPRSALTVKNIKRQFHRREPAYPIVHNTGWLDATQQGEAVRFLFRNRQVPRGHENSLFMQQVRTLAQALINNAGLDKPLFGGKEDDDR</sequence>
<dbReference type="OrthoDB" id="2842408at2"/>
<accession>A0A090ZD64</accession>
<dbReference type="Gene3D" id="3.40.50.300">
    <property type="entry name" value="P-loop containing nucleotide triphosphate hydrolases"/>
    <property type="match status" value="1"/>
</dbReference>
<dbReference type="SUPFAM" id="SSF52540">
    <property type="entry name" value="P-loop containing nucleoside triphosphate hydrolases"/>
    <property type="match status" value="1"/>
</dbReference>
<dbReference type="EMBL" id="JMQA01000029">
    <property type="protein sequence ID" value="KFN08368.1"/>
    <property type="molecule type" value="Genomic_DNA"/>
</dbReference>
<keyword evidence="2" id="KW-1185">Reference proteome</keyword>
<gene>
    <name evidence="1" type="ORF">DJ90_1708</name>
</gene>
<dbReference type="Proteomes" id="UP000029278">
    <property type="component" value="Unassembled WGS sequence"/>
</dbReference>
<dbReference type="RefSeq" id="WP_036623516.1">
    <property type="nucleotide sequence ID" value="NZ_JAKOBR010000018.1"/>
</dbReference>
<dbReference type="AlphaFoldDB" id="A0A090ZD64"/>
<proteinExistence type="predicted"/>
<evidence type="ECO:0000313" key="2">
    <source>
        <dbReference type="Proteomes" id="UP000029278"/>
    </source>
</evidence>
<dbReference type="HOGENOM" id="CLU_082997_0_0_9"/>
<dbReference type="PATRIC" id="fig|44252.3.peg.3312"/>
<evidence type="ECO:0000313" key="1">
    <source>
        <dbReference type="EMBL" id="KFN08368.1"/>
    </source>
</evidence>
<protein>
    <submittedName>
        <fullName evidence="1">AAA domain protein</fullName>
    </submittedName>
</protein>
<dbReference type="InterPro" id="IPR027417">
    <property type="entry name" value="P-loop_NTPase"/>
</dbReference>
<dbReference type="STRING" id="44252.DJ90_1708"/>